<dbReference type="Pfam" id="PF13585">
    <property type="entry name" value="CHU_C"/>
    <property type="match status" value="1"/>
</dbReference>
<evidence type="ECO:0000313" key="1">
    <source>
        <dbReference type="EMBL" id="MCL9770587.1"/>
    </source>
</evidence>
<comment type="caution">
    <text evidence="1">The sequence shown here is derived from an EMBL/GenBank/DDBJ whole genome shotgun (WGS) entry which is preliminary data.</text>
</comment>
<organism evidence="1 2">
    <name type="scientific">Flavobacterium fragile</name>
    <dbReference type="NCBI Taxonomy" id="2949085"/>
    <lineage>
        <taxon>Bacteria</taxon>
        <taxon>Pseudomonadati</taxon>
        <taxon>Bacteroidota</taxon>
        <taxon>Flavobacteriia</taxon>
        <taxon>Flavobacteriales</taxon>
        <taxon>Flavobacteriaceae</taxon>
        <taxon>Flavobacterium</taxon>
    </lineage>
</organism>
<dbReference type="EMBL" id="JAMLJN010000007">
    <property type="protein sequence ID" value="MCL9770587.1"/>
    <property type="molecule type" value="Genomic_DNA"/>
</dbReference>
<evidence type="ECO:0000313" key="2">
    <source>
        <dbReference type="Proteomes" id="UP001203342"/>
    </source>
</evidence>
<reference evidence="1 2" key="1">
    <citation type="submission" date="2022-05" db="EMBL/GenBank/DDBJ databases">
        <title>Flavobacterium sp., isolated from activated sludge.</title>
        <authorList>
            <person name="Ran Q."/>
        </authorList>
    </citation>
    <scope>NUCLEOTIDE SEQUENCE [LARGE SCALE GENOMIC DNA]</scope>
    <source>
        <strain evidence="1 2">HXWNR69</strain>
    </source>
</reference>
<dbReference type="InterPro" id="IPR026341">
    <property type="entry name" value="T9SS_type_B"/>
</dbReference>
<accession>A0ABT0THX9</accession>
<sequence>MTLLLLPFISISQTFYINQPTIGFTQACASSSFNSFNFSFSFYPVQNLGINNEFIVELSDANGSFSNPTIVKTLTNRTSPVSSNFNLPNNTYGENYRIRVRSTSPVKISNPSNLFPAYYAIHNQPYSINSNAGMVFLCSGETYQLSIDNTGNSNSPLFYPNLTYKWYKDYVEIVGENGPTIIINEPGSYYSIVDYGSCMMNSYSNIVQFQYDPELTPQISASNTVLCPNQTVVLTSNIQSANYIYKWYKDNNEIINASGSSFTATSEGVYHLSIGSNGCFYDSNFITLDDYDFSITIDNPSPLIILPGQSETLTSQNTALSPQLQWNLNGNPISGATNSNLVINNIGNYTISASETTPCAITNSASISVTYPNSFEAIIAASSNYSPCQSNLTTISLSSFETTIDNTIIDLLSSSSIYSLQWYKDDLPVSGANQSSLTLNNATENGVYKLAISYPNLTTIYSNEITIGLNIGNVLISKDRELCLGSNVILSSSIVDSSYSYQWYIDGNAITGATNSTYTASIEGNYQLTIFSGTCSVNSNVLPLEIDQITIISHSNTNLTLIPGQAEILQIATTATNPQYSWYVNDVLINNATEATLSVISPGTYKVIVSENTSCYNEVELIFNVIYPTDFTVTIESLNYNTCQNTPITLTIESITTDINGNNTTIPNNSSFVYQWFKDNVQIANANSNSYTIANASENGNYHLSVQIPDLGTRESNNIGVELSSFNSLVITPNGTLCNTTSQVTILSSITDSTYNYQWFLNNQTITGANSPSLIANAEGIYSLIITFGNCSITSNPIALTLGVLDVISSSNSSNTIIPGESANLFINTNAVNPTYIWYFNNIIDPSLTSNSILVNTPGNYKVRVIQADECNTEIEMAFLVEYPSDFTATIAIENPYTSCQNNPVTLRLDNLSTIINSNLISIPSSSNFSYQWLKNGVAVAGANSEFLILNSDTENGNYQLQVTIPGIGAEISNAITITLFTTSTPIITSSNSLCPNSNVTLTSSVNNPNYNYKWYLNGNEISGAETPNLNTLNEGVYTVKISQGNCEISSAPFTLTLYDFTITPLTALQDYLLPGGTKNLSVATTALNGQIYWYRNNILLSGENSLTYTATETGLYKVVIEQTQNCIFSKEVSFELVYPNSIVATISTDNNYQSCSSTSTTLNINSFMAFSPFGDFNLLGNSLGYTYQWLKNGVPIPDGNTIQLILNQYNQNGNYSLQITMPGFGSIITNSVDILFPAITDLNISADGMLCSSNSTVTLSSNFNEASANYEWYSTNNSAIIGNGQTLQVTQAGSYYLVVNYENCSFTSNTIAINQLDENIINVNQNNNISINEGESILIEANNADSYSWEYDNNIISTSNSILVSQGGIYTLHATVENCTISKIFIVTVIENNVESIPNIVSPNNDNLNDLWKLPSRYLNENVEITIYDNTGKKVMQTRSYQNNWPTETDVISNKNIVYYYTITENSSTIKKGTITVIR</sequence>
<dbReference type="NCBIfam" id="TIGR04131">
    <property type="entry name" value="Bac_Flav_CTERM"/>
    <property type="match status" value="1"/>
</dbReference>
<dbReference type="Proteomes" id="UP001203342">
    <property type="component" value="Unassembled WGS sequence"/>
</dbReference>
<proteinExistence type="predicted"/>
<protein>
    <submittedName>
        <fullName evidence="1">Gliding motility-associated C-terminal domain-containing protein</fullName>
    </submittedName>
</protein>
<name>A0ABT0THX9_9FLAO</name>
<dbReference type="RefSeq" id="WP_250582102.1">
    <property type="nucleotide sequence ID" value="NZ_JAMLJN010000007.1"/>
</dbReference>
<gene>
    <name evidence="1" type="ORF">NAT47_09160</name>
</gene>
<keyword evidence="2" id="KW-1185">Reference proteome</keyword>
<dbReference type="Gene3D" id="2.60.40.10">
    <property type="entry name" value="Immunoglobulins"/>
    <property type="match status" value="5"/>
</dbReference>
<dbReference type="InterPro" id="IPR013783">
    <property type="entry name" value="Ig-like_fold"/>
</dbReference>